<dbReference type="GO" id="GO:0005783">
    <property type="term" value="C:endoplasmic reticulum"/>
    <property type="evidence" value="ECO:0007669"/>
    <property type="project" value="TreeGrafter"/>
</dbReference>
<feature type="compositionally biased region" description="Basic residues" evidence="7">
    <location>
        <begin position="138"/>
        <end position="148"/>
    </location>
</feature>
<keyword evidence="6" id="KW-0539">Nucleus</keyword>
<dbReference type="GO" id="GO:0071763">
    <property type="term" value="P:nuclear membrane organization"/>
    <property type="evidence" value="ECO:0007669"/>
    <property type="project" value="TreeGrafter"/>
</dbReference>
<keyword evidence="2" id="KW-0597">Phosphoprotein</keyword>
<evidence type="ECO:0000313" key="12">
    <source>
        <dbReference type="Proteomes" id="UP000224080"/>
    </source>
</evidence>
<dbReference type="GO" id="GO:0005637">
    <property type="term" value="C:nuclear inner membrane"/>
    <property type="evidence" value="ECO:0007669"/>
    <property type="project" value="UniProtKB-SubCell"/>
</dbReference>
<feature type="transmembrane region" description="Helical" evidence="8">
    <location>
        <begin position="552"/>
        <end position="571"/>
    </location>
</feature>
<evidence type="ECO:0000256" key="7">
    <source>
        <dbReference type="SAM" id="MobiDB-lite"/>
    </source>
</evidence>
<feature type="compositionally biased region" description="Basic and acidic residues" evidence="7">
    <location>
        <begin position="256"/>
        <end position="265"/>
    </location>
</feature>
<gene>
    <name evidence="11" type="ORF">GX51_03096</name>
</gene>
<dbReference type="OrthoDB" id="2503928at2759"/>
<evidence type="ECO:0000256" key="8">
    <source>
        <dbReference type="SAM" id="Phobius"/>
    </source>
</evidence>
<keyword evidence="5 8" id="KW-0472">Membrane</keyword>
<dbReference type="Gene3D" id="1.10.720.30">
    <property type="entry name" value="SAP domain"/>
    <property type="match status" value="1"/>
</dbReference>
<comment type="caution">
    <text evidence="11">The sequence shown here is derived from an EMBL/GenBank/DDBJ whole genome shotgun (WGS) entry which is preliminary data.</text>
</comment>
<dbReference type="Pfam" id="PF12949">
    <property type="entry name" value="HeH"/>
    <property type="match status" value="1"/>
</dbReference>
<dbReference type="Proteomes" id="UP000224080">
    <property type="component" value="Unassembled WGS sequence"/>
</dbReference>
<evidence type="ECO:0000259" key="10">
    <source>
        <dbReference type="Pfam" id="PF12949"/>
    </source>
</evidence>
<keyword evidence="3 8" id="KW-0812">Transmembrane</keyword>
<dbReference type="PANTHER" id="PTHR47808">
    <property type="entry name" value="INNER NUCLEAR MEMBRANE PROTEIN HEH2-RELATED"/>
    <property type="match status" value="1"/>
</dbReference>
<proteinExistence type="predicted"/>
<dbReference type="AlphaFoldDB" id="A0A2B7X904"/>
<dbReference type="CDD" id="cd12935">
    <property type="entry name" value="LEM_like"/>
    <property type="match status" value="1"/>
</dbReference>
<feature type="region of interest" description="Disordered" evidence="7">
    <location>
        <begin position="67"/>
        <end position="270"/>
    </location>
</feature>
<dbReference type="InterPro" id="IPR041885">
    <property type="entry name" value="MAN1_winged_helix_dom"/>
</dbReference>
<keyword evidence="12" id="KW-1185">Reference proteome</keyword>
<dbReference type="InterPro" id="IPR036361">
    <property type="entry name" value="SAP_dom_sf"/>
</dbReference>
<dbReference type="GO" id="GO:0003682">
    <property type="term" value="F:chromatin binding"/>
    <property type="evidence" value="ECO:0007669"/>
    <property type="project" value="InterPro"/>
</dbReference>
<evidence type="ECO:0000259" key="9">
    <source>
        <dbReference type="Pfam" id="PF09402"/>
    </source>
</evidence>
<dbReference type="GO" id="GO:0034399">
    <property type="term" value="C:nuclear periphery"/>
    <property type="evidence" value="ECO:0007669"/>
    <property type="project" value="TreeGrafter"/>
</dbReference>
<evidence type="ECO:0000256" key="5">
    <source>
        <dbReference type="ARBA" id="ARBA00023136"/>
    </source>
</evidence>
<dbReference type="PANTHER" id="PTHR47808:SF2">
    <property type="entry name" value="LEM DOMAIN-CONTAINING PROTEIN 2"/>
    <property type="match status" value="1"/>
</dbReference>
<name>A0A2B7X904_9EURO</name>
<evidence type="ECO:0000256" key="1">
    <source>
        <dbReference type="ARBA" id="ARBA00004540"/>
    </source>
</evidence>
<dbReference type="InterPro" id="IPR025856">
    <property type="entry name" value="HeH/LEM_domain"/>
</dbReference>
<comment type="subcellular location">
    <subcellularLocation>
        <location evidence="1">Nucleus inner membrane</location>
    </subcellularLocation>
</comment>
<accession>A0A2B7X904</accession>
<dbReference type="Gene3D" id="1.10.10.1180">
    <property type="entry name" value="MAN1, winged-helix domain"/>
    <property type="match status" value="1"/>
</dbReference>
<dbReference type="STRING" id="2060905.A0A2B7X904"/>
<protein>
    <recommendedName>
        <fullName evidence="13">Sister chromatid separation protein</fullName>
    </recommendedName>
</protein>
<evidence type="ECO:0000256" key="6">
    <source>
        <dbReference type="ARBA" id="ARBA00023242"/>
    </source>
</evidence>
<feature type="region of interest" description="Disordered" evidence="7">
    <location>
        <begin position="701"/>
        <end position="725"/>
    </location>
</feature>
<dbReference type="EMBL" id="PDNC01000032">
    <property type="protein sequence ID" value="PGH05197.1"/>
    <property type="molecule type" value="Genomic_DNA"/>
</dbReference>
<organism evidence="11 12">
    <name type="scientific">Blastomyces parvus</name>
    <dbReference type="NCBI Taxonomy" id="2060905"/>
    <lineage>
        <taxon>Eukaryota</taxon>
        <taxon>Fungi</taxon>
        <taxon>Dikarya</taxon>
        <taxon>Ascomycota</taxon>
        <taxon>Pezizomycotina</taxon>
        <taxon>Eurotiomycetes</taxon>
        <taxon>Eurotiomycetidae</taxon>
        <taxon>Onygenales</taxon>
        <taxon>Ajellomycetaceae</taxon>
        <taxon>Blastomyces</taxon>
    </lineage>
</organism>
<feature type="compositionally biased region" description="Acidic residues" evidence="7">
    <location>
        <begin position="290"/>
        <end position="305"/>
    </location>
</feature>
<evidence type="ECO:0000313" key="11">
    <source>
        <dbReference type="EMBL" id="PGH05197.1"/>
    </source>
</evidence>
<evidence type="ECO:0000256" key="4">
    <source>
        <dbReference type="ARBA" id="ARBA00022989"/>
    </source>
</evidence>
<feature type="domain" description="HeH/LEM" evidence="10">
    <location>
        <begin position="20"/>
        <end position="54"/>
    </location>
</feature>
<dbReference type="Pfam" id="PF09402">
    <property type="entry name" value="MSC"/>
    <property type="match status" value="1"/>
</dbReference>
<reference evidence="11 12" key="1">
    <citation type="submission" date="2017-10" db="EMBL/GenBank/DDBJ databases">
        <title>Comparative genomics in systemic dimorphic fungi from Ajellomycetaceae.</title>
        <authorList>
            <person name="Munoz J.F."/>
            <person name="Mcewen J.G."/>
            <person name="Clay O.K."/>
            <person name="Cuomo C.A."/>
        </authorList>
    </citation>
    <scope>NUCLEOTIDE SEQUENCE [LARGE SCALE GENOMIC DNA]</scope>
    <source>
        <strain evidence="11 12">UAMH130</strain>
    </source>
</reference>
<feature type="domain" description="Man1/Src1-like C-terminal" evidence="9">
    <location>
        <begin position="345"/>
        <end position="669"/>
    </location>
</feature>
<feature type="transmembrane region" description="Helical" evidence="8">
    <location>
        <begin position="336"/>
        <end position="356"/>
    </location>
</feature>
<keyword evidence="4 8" id="KW-1133">Transmembrane helix</keyword>
<evidence type="ECO:0008006" key="13">
    <source>
        <dbReference type="Google" id="ProtNLM"/>
    </source>
</evidence>
<dbReference type="InterPro" id="IPR044780">
    <property type="entry name" value="Heh2/Src1"/>
</dbReference>
<sequence>MASDSEGGDELAYLSPDFDLTSLTVPRIRSILVNHDISYPASAKKAQLIEILENEVLPHAKKLLRERDRVRRTSKGITNMPRNGASGEGENEDLGRESMPPPSTPATSRRGRSRTSTRASTADTEESVLSHQPPPSTSRRRRTTAKHPRQSDTETGEDLGPIEQTPRKSTARKTRKSEALSTPRASAVSEILPTPSKHKARDEGVFTDDNPFQSGSSPMEAEHRPRARTLSTERKRRSGTRYSTEPPDSYGRRMRKTEPVKVKQEEDVEVPSRPTFEVNVPRLSTPKVEESDEDGILEPGEEFTPEEWQSLAEDQAVKGSRGSVIRRRKARKQGKLSAAAPWVVIFSLLGGFGVWWRKEKIEIGYCGVGKPHWSLADTKVPEWAEILEPKCEPCPPHAFCYPEFDVRCEQDFVLKPHPLSLGGLVPLPPTCEPDGEKVRRVKSVADRAIDALRARRAKWECGETDKADGTEVPSPGMTASELKEELNKKKRKGMSEEEFEELWRGALGEITSRDEIVTSTQGPSDNVTYTSTSLSHLPLSCAFRRHLRLSLFAYRFPIFILALLAAAAAYARSKVLARRSDAARIPSLVNMTLDRLATQAALHARGEALESWISVGQLRDDVLRDELKGSRREKLWKRVRSFVEGNANVRASVREGRAGDVSRVWEWVGGIGGVGGDSAVKKRRGSSVGAKVRFSLSPEETSRVVGEAHQGTDGAATVGGSGGIREMRKWDEGRPLY</sequence>
<feature type="region of interest" description="Disordered" evidence="7">
    <location>
        <begin position="286"/>
        <end position="307"/>
    </location>
</feature>
<evidence type="ECO:0000256" key="3">
    <source>
        <dbReference type="ARBA" id="ARBA00022692"/>
    </source>
</evidence>
<dbReference type="InterPro" id="IPR018996">
    <property type="entry name" value="Man1/Src1-like_C"/>
</dbReference>
<evidence type="ECO:0000256" key="2">
    <source>
        <dbReference type="ARBA" id="ARBA00022553"/>
    </source>
</evidence>